<dbReference type="InParanoid" id="A0A665T539"/>
<dbReference type="Gene3D" id="1.25.40.780">
    <property type="match status" value="1"/>
</dbReference>
<dbReference type="AlphaFoldDB" id="A0A665T539"/>
<dbReference type="InterPro" id="IPR046946">
    <property type="entry name" value="TCAM1/2"/>
</dbReference>
<dbReference type="GO" id="GO:0035666">
    <property type="term" value="P:TRIF-dependent toll-like receptor signaling pathway"/>
    <property type="evidence" value="ECO:0007669"/>
    <property type="project" value="InterPro"/>
</dbReference>
<evidence type="ECO:0000313" key="9">
    <source>
        <dbReference type="Ensembl" id="ENSENLP00000005240.1"/>
    </source>
</evidence>
<evidence type="ECO:0000256" key="4">
    <source>
        <dbReference type="ARBA" id="ARBA00022588"/>
    </source>
</evidence>
<dbReference type="FunCoup" id="A0A665T539">
    <property type="interactions" value="981"/>
</dbReference>
<dbReference type="PANTHER" id="PTHR47230:SF1">
    <property type="entry name" value="TIR DOMAIN-CONTAINING ADAPTER MOLECULE 1"/>
    <property type="match status" value="1"/>
</dbReference>
<keyword evidence="2" id="KW-0963">Cytoplasm</keyword>
<feature type="domain" description="TIR" evidence="8">
    <location>
        <begin position="325"/>
        <end position="461"/>
    </location>
</feature>
<dbReference type="InterPro" id="IPR000157">
    <property type="entry name" value="TIR_dom"/>
</dbReference>
<dbReference type="GO" id="GO:0035591">
    <property type="term" value="F:signaling adaptor activity"/>
    <property type="evidence" value="ECO:0007669"/>
    <property type="project" value="TreeGrafter"/>
</dbReference>
<feature type="region of interest" description="Disordered" evidence="7">
    <location>
        <begin position="279"/>
        <end position="314"/>
    </location>
</feature>
<protein>
    <submittedName>
        <fullName evidence="9">TIR domain-containing adapter molecule 1-like</fullName>
    </submittedName>
</protein>
<dbReference type="InterPro" id="IPR035897">
    <property type="entry name" value="Toll_tir_struct_dom_sf"/>
</dbReference>
<evidence type="ECO:0000256" key="1">
    <source>
        <dbReference type="ARBA" id="ARBA00004496"/>
    </source>
</evidence>
<name>A0A665T539_ECHNA</name>
<organism evidence="9 10">
    <name type="scientific">Echeneis naucrates</name>
    <name type="common">Live sharksucker</name>
    <dbReference type="NCBI Taxonomy" id="173247"/>
    <lineage>
        <taxon>Eukaryota</taxon>
        <taxon>Metazoa</taxon>
        <taxon>Chordata</taxon>
        <taxon>Craniata</taxon>
        <taxon>Vertebrata</taxon>
        <taxon>Euteleostomi</taxon>
        <taxon>Actinopterygii</taxon>
        <taxon>Neopterygii</taxon>
        <taxon>Teleostei</taxon>
        <taxon>Neoteleostei</taxon>
        <taxon>Acanthomorphata</taxon>
        <taxon>Carangaria</taxon>
        <taxon>Carangiformes</taxon>
        <taxon>Echeneidae</taxon>
        <taxon>Echeneis</taxon>
    </lineage>
</organism>
<evidence type="ECO:0000313" key="10">
    <source>
        <dbReference type="Proteomes" id="UP000472264"/>
    </source>
</evidence>
<dbReference type="OrthoDB" id="62956at2759"/>
<keyword evidence="10" id="KW-1185">Reference proteome</keyword>
<keyword evidence="6" id="KW-0395">Inflammatory response</keyword>
<reference evidence="9" key="2">
    <citation type="submission" date="2025-08" db="UniProtKB">
        <authorList>
            <consortium name="Ensembl"/>
        </authorList>
    </citation>
    <scope>IDENTIFICATION</scope>
</reference>
<comment type="subcellular location">
    <subcellularLocation>
        <location evidence="1">Cytoplasm</location>
    </subcellularLocation>
</comment>
<gene>
    <name evidence="9" type="primary">ticam1</name>
</gene>
<evidence type="ECO:0000256" key="7">
    <source>
        <dbReference type="SAM" id="MobiDB-lite"/>
    </source>
</evidence>
<sequence length="555" mass="62349">MSHEGQENQGTGLSDIFDILVKEPPERLLSLTIQLGESPEDDIIHAMCLIILRREAQALEKLHMVKDNCLANHLAELWKTSGGKLEDFRSHCSDFQAFTVQSLAVLARIFKVLSEKRLCDSILRNLAYQRAISPDSKNTSNCEELEYDQLREEAKDVCGPQVEEWLCSPKGLKSGSYHDLQTTLKMTDPLSGGLHGSLQESPSVPSYPTHLEMSIPPTMPFLEDKITSDKPNISALPEPGQTQPKSNEYAHIEAKEHSVIGAAFEGPCKNINNHIIQNKTQPQTTEPSTEPKYSMSTTTSISEPKAPASSETYKSKCTEADDEVTFYAFVILHAQEDADLAESLKERIEKVASCTGATFSEDFAIPGKSTLRCVEDAINNSAFTLLLFTRNFNTTLLEMKTDTALVNSINKEYKHNTVVPLLPCENRMPKQDIPMVVQRLNALDENRNFESKIRKFLSAAQIEKQKRFWTAEQRVRREKERQGDLKHLNHCQKRLNQELHNVHLGPQKDAADDRARWQNQGSIHINNANYVMIGNSSKMNVAHGGYTDSHSSEDS</sequence>
<evidence type="ECO:0000256" key="2">
    <source>
        <dbReference type="ARBA" id="ARBA00022490"/>
    </source>
</evidence>
<evidence type="ECO:0000256" key="5">
    <source>
        <dbReference type="ARBA" id="ARBA00022859"/>
    </source>
</evidence>
<dbReference type="GO" id="GO:0045087">
    <property type="term" value="P:innate immune response"/>
    <property type="evidence" value="ECO:0007669"/>
    <property type="project" value="UniProtKB-KW"/>
</dbReference>
<dbReference type="Pfam" id="PF17798">
    <property type="entry name" value="TRIF-NTD"/>
    <property type="match status" value="1"/>
</dbReference>
<reference evidence="9" key="3">
    <citation type="submission" date="2025-09" db="UniProtKB">
        <authorList>
            <consortium name="Ensembl"/>
        </authorList>
    </citation>
    <scope>IDENTIFICATION</scope>
</reference>
<dbReference type="PROSITE" id="PS50104">
    <property type="entry name" value="TIR"/>
    <property type="match status" value="1"/>
</dbReference>
<dbReference type="Ensembl" id="ENSENLT00000005504.1">
    <property type="protein sequence ID" value="ENSENLP00000005240.1"/>
    <property type="gene ID" value="ENSENLG00000002574.1"/>
</dbReference>
<keyword evidence="4" id="KW-0399">Innate immunity</keyword>
<dbReference type="GO" id="GO:0032481">
    <property type="term" value="P:positive regulation of type I interferon production"/>
    <property type="evidence" value="ECO:0007669"/>
    <property type="project" value="TreeGrafter"/>
</dbReference>
<dbReference type="GO" id="GO:0005768">
    <property type="term" value="C:endosome"/>
    <property type="evidence" value="ECO:0007669"/>
    <property type="project" value="TreeGrafter"/>
</dbReference>
<dbReference type="PANTHER" id="PTHR47230">
    <property type="entry name" value="TIR DOMAIN-CONTAINING ADAPTER MOLECULE 1"/>
    <property type="match status" value="1"/>
</dbReference>
<keyword evidence="5" id="KW-0391">Immunity</keyword>
<proteinExistence type="predicted"/>
<dbReference type="GO" id="GO:0006954">
    <property type="term" value="P:inflammatory response"/>
    <property type="evidence" value="ECO:0007669"/>
    <property type="project" value="UniProtKB-KW"/>
</dbReference>
<evidence type="ECO:0000256" key="3">
    <source>
        <dbReference type="ARBA" id="ARBA00022553"/>
    </source>
</evidence>
<reference evidence="9" key="1">
    <citation type="submission" date="2021-04" db="EMBL/GenBank/DDBJ databases">
        <authorList>
            <consortium name="Wellcome Sanger Institute Data Sharing"/>
        </authorList>
    </citation>
    <scope>NUCLEOTIDE SEQUENCE [LARGE SCALE GENOMIC DNA]</scope>
</reference>
<dbReference type="Proteomes" id="UP000472264">
    <property type="component" value="Chromosome 17"/>
</dbReference>
<accession>A0A665T539</accession>
<dbReference type="GO" id="GO:0043123">
    <property type="term" value="P:positive regulation of canonical NF-kappaB signal transduction"/>
    <property type="evidence" value="ECO:0007669"/>
    <property type="project" value="TreeGrafter"/>
</dbReference>
<dbReference type="InterPro" id="IPR040886">
    <property type="entry name" value="TRIF_N"/>
</dbReference>
<dbReference type="Gene3D" id="3.40.50.10140">
    <property type="entry name" value="Toll/interleukin-1 receptor homology (TIR) domain"/>
    <property type="match status" value="1"/>
</dbReference>
<dbReference type="SUPFAM" id="SSF52200">
    <property type="entry name" value="Toll/Interleukin receptor TIR domain"/>
    <property type="match status" value="1"/>
</dbReference>
<feature type="compositionally biased region" description="Low complexity" evidence="7">
    <location>
        <begin position="280"/>
        <end position="291"/>
    </location>
</feature>
<dbReference type="OMA" id="TRHGWQD"/>
<evidence type="ECO:0000259" key="8">
    <source>
        <dbReference type="PROSITE" id="PS50104"/>
    </source>
</evidence>
<evidence type="ECO:0000256" key="6">
    <source>
        <dbReference type="ARBA" id="ARBA00023198"/>
    </source>
</evidence>
<keyword evidence="3" id="KW-0597">Phosphoprotein</keyword>